<name>A0A0C2HEC0_9BILA</name>
<dbReference type="OrthoDB" id="5807453at2759"/>
<dbReference type="Proteomes" id="UP000054047">
    <property type="component" value="Unassembled WGS sequence"/>
</dbReference>
<dbReference type="EMBL" id="KN726540">
    <property type="protein sequence ID" value="KIH67876.1"/>
    <property type="molecule type" value="Genomic_DNA"/>
</dbReference>
<proteinExistence type="predicted"/>
<dbReference type="Gene3D" id="3.40.33.10">
    <property type="entry name" value="CAP"/>
    <property type="match status" value="1"/>
</dbReference>
<organism evidence="2 3">
    <name type="scientific">Ancylostoma duodenale</name>
    <dbReference type="NCBI Taxonomy" id="51022"/>
    <lineage>
        <taxon>Eukaryota</taxon>
        <taxon>Metazoa</taxon>
        <taxon>Ecdysozoa</taxon>
        <taxon>Nematoda</taxon>
        <taxon>Chromadorea</taxon>
        <taxon>Rhabditida</taxon>
        <taxon>Rhabditina</taxon>
        <taxon>Rhabditomorpha</taxon>
        <taxon>Strongyloidea</taxon>
        <taxon>Ancylostomatidae</taxon>
        <taxon>Ancylostomatinae</taxon>
        <taxon>Ancylostoma</taxon>
    </lineage>
</organism>
<evidence type="ECO:0000313" key="2">
    <source>
        <dbReference type="EMBL" id="KIH67876.1"/>
    </source>
</evidence>
<reference evidence="2 3" key="1">
    <citation type="submission" date="2013-12" db="EMBL/GenBank/DDBJ databases">
        <title>Draft genome of the parsitic nematode Ancylostoma duodenale.</title>
        <authorList>
            <person name="Mitreva M."/>
        </authorList>
    </citation>
    <scope>NUCLEOTIDE SEQUENCE [LARGE SCALE GENOMIC DNA]</scope>
    <source>
        <strain evidence="2 3">Zhejiang</strain>
    </source>
</reference>
<gene>
    <name evidence="2" type="ORF">ANCDUO_01798</name>
</gene>
<dbReference type="Pfam" id="PF00188">
    <property type="entry name" value="CAP"/>
    <property type="match status" value="1"/>
</dbReference>
<accession>A0A0C2HEC0</accession>
<dbReference type="CDD" id="cd05380">
    <property type="entry name" value="CAP_euk"/>
    <property type="match status" value="1"/>
</dbReference>
<dbReference type="AlphaFoldDB" id="A0A0C2HEC0"/>
<dbReference type="SUPFAM" id="SSF55797">
    <property type="entry name" value="PR-1-like"/>
    <property type="match status" value="1"/>
</dbReference>
<feature type="domain" description="SCP" evidence="1">
    <location>
        <begin position="5"/>
        <end position="129"/>
    </location>
</feature>
<evidence type="ECO:0000313" key="3">
    <source>
        <dbReference type="Proteomes" id="UP000054047"/>
    </source>
</evidence>
<dbReference type="InterPro" id="IPR014044">
    <property type="entry name" value="CAP_dom"/>
</dbReference>
<protein>
    <submittedName>
        <fullName evidence="2">SCP-like protein</fullName>
    </submittedName>
</protein>
<evidence type="ECO:0000259" key="1">
    <source>
        <dbReference type="SMART" id="SM00198"/>
    </source>
</evidence>
<dbReference type="InterPro" id="IPR035940">
    <property type="entry name" value="CAP_sf"/>
</dbReference>
<keyword evidence="3" id="KW-1185">Reference proteome</keyword>
<sequence>MASGPARRASKMRRLGYDCAAEKSAYEAAKKCLITPSSPANYDENMRHTNIKVDQITAAGRGSNGWWNEVNNLHMNQDATMNRYHSSLGIPNFANMAWDSHAKLGCAVVNCKTFWNVVCHYTPKTRNDGNQMYKMGPQCRRCRDYGNPSCSQSDGLCNAT</sequence>
<dbReference type="SMART" id="SM00198">
    <property type="entry name" value="SCP"/>
    <property type="match status" value="1"/>
</dbReference>